<dbReference type="InterPro" id="IPR027304">
    <property type="entry name" value="Trigger_fact/SurA_dom_sf"/>
</dbReference>
<dbReference type="EMBL" id="JBHTKR010000006">
    <property type="protein sequence ID" value="MFD1195983.1"/>
    <property type="molecule type" value="Genomic_DNA"/>
</dbReference>
<dbReference type="Gene3D" id="3.10.50.40">
    <property type="match status" value="1"/>
</dbReference>
<dbReference type="PROSITE" id="PS50198">
    <property type="entry name" value="PPIC_PPIASE_2"/>
    <property type="match status" value="1"/>
</dbReference>
<evidence type="ECO:0000313" key="9">
    <source>
        <dbReference type="Proteomes" id="UP001597151"/>
    </source>
</evidence>
<dbReference type="Gene3D" id="1.10.4030.10">
    <property type="entry name" value="Porin chaperone SurA, peptide-binding domain"/>
    <property type="match status" value="1"/>
</dbReference>
<keyword evidence="5 8" id="KW-0413">Isomerase</keyword>
<name>A0ABW3TG21_9RHOB</name>
<dbReference type="PANTHER" id="PTHR47637:SF1">
    <property type="entry name" value="CHAPERONE SURA"/>
    <property type="match status" value="1"/>
</dbReference>
<accession>A0ABW3TG21</accession>
<reference evidence="9" key="1">
    <citation type="journal article" date="2019" name="Int. J. Syst. Evol. Microbiol.">
        <title>The Global Catalogue of Microorganisms (GCM) 10K type strain sequencing project: providing services to taxonomists for standard genome sequencing and annotation.</title>
        <authorList>
            <consortium name="The Broad Institute Genomics Platform"/>
            <consortium name="The Broad Institute Genome Sequencing Center for Infectious Disease"/>
            <person name="Wu L."/>
            <person name="Ma J."/>
        </authorList>
    </citation>
    <scope>NUCLEOTIDE SEQUENCE [LARGE SCALE GENOMIC DNA]</scope>
    <source>
        <strain evidence="9">CCUG 55328</strain>
    </source>
</reference>
<feature type="chain" id="PRO_5045103996" description="Parvulin-like PPIase" evidence="6">
    <location>
        <begin position="36"/>
        <end position="419"/>
    </location>
</feature>
<gene>
    <name evidence="8" type="ORF">ACFQ3C_15020</name>
</gene>
<dbReference type="SUPFAM" id="SSF54534">
    <property type="entry name" value="FKBP-like"/>
    <property type="match status" value="1"/>
</dbReference>
<evidence type="ECO:0000256" key="2">
    <source>
        <dbReference type="ARBA" id="ARBA00022729"/>
    </source>
</evidence>
<organism evidence="8 9">
    <name type="scientific">Seohaeicola saemankumensis</name>
    <dbReference type="NCBI Taxonomy" id="481181"/>
    <lineage>
        <taxon>Bacteria</taxon>
        <taxon>Pseudomonadati</taxon>
        <taxon>Pseudomonadota</taxon>
        <taxon>Alphaproteobacteria</taxon>
        <taxon>Rhodobacterales</taxon>
        <taxon>Roseobacteraceae</taxon>
        <taxon>Seohaeicola</taxon>
    </lineage>
</organism>
<dbReference type="Proteomes" id="UP001597151">
    <property type="component" value="Unassembled WGS sequence"/>
</dbReference>
<evidence type="ECO:0000259" key="7">
    <source>
        <dbReference type="PROSITE" id="PS50198"/>
    </source>
</evidence>
<evidence type="ECO:0000313" key="8">
    <source>
        <dbReference type="EMBL" id="MFD1195983.1"/>
    </source>
</evidence>
<dbReference type="GO" id="GO:0003755">
    <property type="term" value="F:peptidyl-prolyl cis-trans isomerase activity"/>
    <property type="evidence" value="ECO:0007669"/>
    <property type="project" value="UniProtKB-EC"/>
</dbReference>
<keyword evidence="5" id="KW-0697">Rotamase</keyword>
<feature type="signal peptide" evidence="6">
    <location>
        <begin position="1"/>
        <end position="35"/>
    </location>
</feature>
<evidence type="ECO:0000256" key="4">
    <source>
        <dbReference type="ARBA" id="ARBA00031484"/>
    </source>
</evidence>
<dbReference type="PANTHER" id="PTHR47637">
    <property type="entry name" value="CHAPERONE SURA"/>
    <property type="match status" value="1"/>
</dbReference>
<feature type="domain" description="PpiC" evidence="7">
    <location>
        <begin position="174"/>
        <end position="270"/>
    </location>
</feature>
<comment type="caution">
    <text evidence="8">The sequence shown here is derived from an EMBL/GenBank/DDBJ whole genome shotgun (WGS) entry which is preliminary data.</text>
</comment>
<dbReference type="SUPFAM" id="SSF109998">
    <property type="entry name" value="Triger factor/SurA peptide-binding domain-like"/>
    <property type="match status" value="1"/>
</dbReference>
<proteinExistence type="predicted"/>
<dbReference type="InterPro" id="IPR050280">
    <property type="entry name" value="OMP_Chaperone_SurA"/>
</dbReference>
<dbReference type="InterPro" id="IPR000297">
    <property type="entry name" value="PPIase_PpiC"/>
</dbReference>
<evidence type="ECO:0000256" key="5">
    <source>
        <dbReference type="PROSITE-ProRule" id="PRU00278"/>
    </source>
</evidence>
<dbReference type="RefSeq" id="WP_380793472.1">
    <property type="nucleotide sequence ID" value="NZ_JBHTKR010000006.1"/>
</dbReference>
<evidence type="ECO:0000256" key="1">
    <source>
        <dbReference type="ARBA" id="ARBA00018370"/>
    </source>
</evidence>
<evidence type="ECO:0000256" key="3">
    <source>
        <dbReference type="ARBA" id="ARBA00030642"/>
    </source>
</evidence>
<keyword evidence="2 6" id="KW-0732">Signal</keyword>
<dbReference type="Pfam" id="PF00639">
    <property type="entry name" value="Rotamase"/>
    <property type="match status" value="1"/>
</dbReference>
<keyword evidence="9" id="KW-1185">Reference proteome</keyword>
<sequence>MTKTKSPLSLAAVRIAIAALLALSGWIGLAPSAQAQGLFAPVVTVNDSVVTRYEVEQRMALLRIFRTPGDLEKVAREQLIEDRLKVAEARANGIEVTEQGIIDGMTEFAARANLEREEFISAIAGAGVAEQSFRDFIISALSWRELVRARFLSRVRVTEADIDKALGAITGGSTVRVLLSEIILPAPPEQAAEAQALAEEISQITSVAAFSAEAARVSATQSRGNGGRLEWMALTNLPEPLRPVILGLAVGEVTQPIPLEGAIALFQLRGIQETGVTTPEFSAIDYAAYYLPGGRTEANMAQVAQIRATVDTCNDLYGLAKGQPEETLQRLASTPADLPRDVALELARLDRGEISANLTRPSADGGEALMVLMLCGRTAAGAEDASREEVTNQLRNQRLDAYARGYLAQLVSDARITPQ</sequence>
<evidence type="ECO:0000256" key="6">
    <source>
        <dbReference type="SAM" id="SignalP"/>
    </source>
</evidence>
<dbReference type="InterPro" id="IPR046357">
    <property type="entry name" value="PPIase_dom_sf"/>
</dbReference>
<protein>
    <recommendedName>
        <fullName evidence="1">Parvulin-like PPIase</fullName>
    </recommendedName>
    <alternativeName>
        <fullName evidence="3">Peptidyl-prolyl cis-trans isomerase plp</fullName>
    </alternativeName>
    <alternativeName>
        <fullName evidence="4">Rotamase plp</fullName>
    </alternativeName>
</protein>